<feature type="domain" description="Glycosyl transferase family 1" evidence="1">
    <location>
        <begin position="175"/>
        <end position="329"/>
    </location>
</feature>
<protein>
    <submittedName>
        <fullName evidence="3">Glycosyltransferase</fullName>
    </submittedName>
</protein>
<feature type="domain" description="Glycosyltransferase subfamily 4-like N-terminal" evidence="2">
    <location>
        <begin position="12"/>
        <end position="161"/>
    </location>
</feature>
<dbReference type="PANTHER" id="PTHR12526:SF630">
    <property type="entry name" value="GLYCOSYLTRANSFERASE"/>
    <property type="match status" value="1"/>
</dbReference>
<dbReference type="Pfam" id="PF13439">
    <property type="entry name" value="Glyco_transf_4"/>
    <property type="match status" value="1"/>
</dbReference>
<dbReference type="Gene3D" id="3.40.50.2000">
    <property type="entry name" value="Glycogen Phosphorylase B"/>
    <property type="match status" value="2"/>
</dbReference>
<reference evidence="3" key="1">
    <citation type="submission" date="2021-10" db="EMBL/GenBank/DDBJ databases">
        <title>Gramella sp. ASW11-100T, isolated from marine sediment.</title>
        <authorList>
            <person name="Xia C."/>
        </authorList>
    </citation>
    <scope>NUCLEOTIDE SEQUENCE</scope>
    <source>
        <strain evidence="3">ASW11-100</strain>
    </source>
</reference>
<evidence type="ECO:0000259" key="1">
    <source>
        <dbReference type="Pfam" id="PF00534"/>
    </source>
</evidence>
<evidence type="ECO:0000259" key="2">
    <source>
        <dbReference type="Pfam" id="PF13439"/>
    </source>
</evidence>
<keyword evidence="4" id="KW-1185">Reference proteome</keyword>
<name>A0A9X1RX79_9FLAO</name>
<dbReference type="Pfam" id="PF00534">
    <property type="entry name" value="Glycos_transf_1"/>
    <property type="match status" value="1"/>
</dbReference>
<dbReference type="CDD" id="cd03811">
    <property type="entry name" value="GT4_GT28_WabH-like"/>
    <property type="match status" value="1"/>
</dbReference>
<dbReference type="Proteomes" id="UP001139414">
    <property type="component" value="Unassembled WGS sequence"/>
</dbReference>
<dbReference type="SUPFAM" id="SSF53756">
    <property type="entry name" value="UDP-Glycosyltransferase/glycogen phosphorylase"/>
    <property type="match status" value="1"/>
</dbReference>
<evidence type="ECO:0000313" key="4">
    <source>
        <dbReference type="Proteomes" id="UP001139414"/>
    </source>
</evidence>
<proteinExistence type="predicted"/>
<organism evidence="3 4">
    <name type="scientific">Christiangramia sediminis</name>
    <dbReference type="NCBI Taxonomy" id="2881336"/>
    <lineage>
        <taxon>Bacteria</taxon>
        <taxon>Pseudomonadati</taxon>
        <taxon>Bacteroidota</taxon>
        <taxon>Flavobacteriia</taxon>
        <taxon>Flavobacteriales</taxon>
        <taxon>Flavobacteriaceae</taxon>
        <taxon>Christiangramia</taxon>
    </lineage>
</organism>
<dbReference type="PANTHER" id="PTHR12526">
    <property type="entry name" value="GLYCOSYLTRANSFERASE"/>
    <property type="match status" value="1"/>
</dbReference>
<dbReference type="EMBL" id="JAJBZG010000004">
    <property type="protein sequence ID" value="MCB7481311.1"/>
    <property type="molecule type" value="Genomic_DNA"/>
</dbReference>
<dbReference type="InterPro" id="IPR028098">
    <property type="entry name" value="Glyco_trans_4-like_N"/>
</dbReference>
<dbReference type="InterPro" id="IPR001296">
    <property type="entry name" value="Glyco_trans_1"/>
</dbReference>
<sequence>MRILQLIDSLRPGGAEQMAVNYANSFSGEIVDSHLCCTRLEGSLKKKIKNKENYIFLNRKGTFDIRAILKLKDYIKLYKIDLIHAHGSSFFVGVLIKIMIPNTKLVWHDHLGARALNNKNLGFLKIASKFFNGIIVVNQDLYEWTKKNLLCKEVLLLKNFVRLEETSSIDINLRGNSDINIICVANFRHPKDHITLLKAFSLLDHQKFSLSLHLVGNNSDKNYTAKLLEFIDDNNLKDNVFMYGQKENINSLLHPASIGVLSSSSEGLPMALLEYGLAGLPVVCTNVGDIKEVIGNYGIVVEQENPKAFAAGITYYLRNPEEMKKDANNFQKRIIENYSEKNSIPLVIEFFQSIFKNKE</sequence>
<gene>
    <name evidence="3" type="ORF">LGQ90_08580</name>
</gene>
<dbReference type="GO" id="GO:0016757">
    <property type="term" value="F:glycosyltransferase activity"/>
    <property type="evidence" value="ECO:0007669"/>
    <property type="project" value="InterPro"/>
</dbReference>
<comment type="caution">
    <text evidence="3">The sequence shown here is derived from an EMBL/GenBank/DDBJ whole genome shotgun (WGS) entry which is preliminary data.</text>
</comment>
<evidence type="ECO:0000313" key="3">
    <source>
        <dbReference type="EMBL" id="MCB7481311.1"/>
    </source>
</evidence>
<dbReference type="AlphaFoldDB" id="A0A9X1RX79"/>
<accession>A0A9X1RX79</accession>
<dbReference type="RefSeq" id="WP_229340125.1">
    <property type="nucleotide sequence ID" value="NZ_JAJBZG010000004.1"/>
</dbReference>